<dbReference type="GO" id="GO:0009836">
    <property type="term" value="P:fruit ripening, climacteric"/>
    <property type="evidence" value="ECO:0007669"/>
    <property type="project" value="UniProtKB-ARBA"/>
</dbReference>
<dbReference type="AlphaFoldDB" id="A0A6J5VP39"/>
<dbReference type="InterPro" id="IPR050898">
    <property type="entry name" value="Plant_acyltransferase"/>
</dbReference>
<protein>
    <submittedName>
        <fullName evidence="3">Uncharacterized protein</fullName>
    </submittedName>
</protein>
<organism evidence="3 4">
    <name type="scientific">Prunus armeniaca</name>
    <name type="common">Apricot</name>
    <name type="synonym">Armeniaca vulgaris</name>
    <dbReference type="NCBI Taxonomy" id="36596"/>
    <lineage>
        <taxon>Eukaryota</taxon>
        <taxon>Viridiplantae</taxon>
        <taxon>Streptophyta</taxon>
        <taxon>Embryophyta</taxon>
        <taxon>Tracheophyta</taxon>
        <taxon>Spermatophyta</taxon>
        <taxon>Magnoliopsida</taxon>
        <taxon>eudicotyledons</taxon>
        <taxon>Gunneridae</taxon>
        <taxon>Pentapetalae</taxon>
        <taxon>rosids</taxon>
        <taxon>fabids</taxon>
        <taxon>Rosales</taxon>
        <taxon>Rosaceae</taxon>
        <taxon>Amygdaloideae</taxon>
        <taxon>Amygdaleae</taxon>
        <taxon>Prunus</taxon>
    </lineage>
</organism>
<keyword evidence="2" id="KW-0808">Transferase</keyword>
<dbReference type="GO" id="GO:0016740">
    <property type="term" value="F:transferase activity"/>
    <property type="evidence" value="ECO:0007669"/>
    <property type="project" value="UniProtKB-KW"/>
</dbReference>
<evidence type="ECO:0000313" key="3">
    <source>
        <dbReference type="EMBL" id="CAB4289417.1"/>
    </source>
</evidence>
<evidence type="ECO:0000256" key="2">
    <source>
        <dbReference type="ARBA" id="ARBA00022679"/>
    </source>
</evidence>
<sequence>MISPCAFVFQVNRLKPELIKLAKPTPQETKLLSNVNDQESLRFHIPVIMSYRNNNPSSMNANCDPVKVIREGLSRALVYYYPMAGRLREGPNRKLMVECNGEGVLFIEGNADVTLAQLRDTIALPSPFLEEFLYNVPGSEGILGCALLLIQILALQYNEIGAKI</sequence>
<gene>
    <name evidence="3" type="ORF">CURHAP_LOCUS48100</name>
</gene>
<accession>A0A6J5VP39</accession>
<name>A0A6J5VP39_PRUAR</name>
<dbReference type="Gene3D" id="3.30.559.10">
    <property type="entry name" value="Chloramphenicol acetyltransferase-like domain"/>
    <property type="match status" value="1"/>
</dbReference>
<dbReference type="Pfam" id="PF02458">
    <property type="entry name" value="Transferase"/>
    <property type="match status" value="1"/>
</dbReference>
<dbReference type="EMBL" id="CAEKDK010000008">
    <property type="protein sequence ID" value="CAB4289417.1"/>
    <property type="molecule type" value="Genomic_DNA"/>
</dbReference>
<dbReference type="PANTHER" id="PTHR31147">
    <property type="entry name" value="ACYL TRANSFERASE 4"/>
    <property type="match status" value="1"/>
</dbReference>
<dbReference type="PANTHER" id="PTHR31147:SF66">
    <property type="entry name" value="OS05G0315700 PROTEIN"/>
    <property type="match status" value="1"/>
</dbReference>
<reference evidence="3 4" key="1">
    <citation type="submission" date="2020-05" db="EMBL/GenBank/DDBJ databases">
        <authorList>
            <person name="Campoy J."/>
            <person name="Schneeberger K."/>
            <person name="Spophaly S."/>
        </authorList>
    </citation>
    <scope>NUCLEOTIDE SEQUENCE [LARGE SCALE GENOMIC DNA]</scope>
    <source>
        <strain evidence="3">PruArmRojPasFocal</strain>
    </source>
</reference>
<evidence type="ECO:0000313" key="4">
    <source>
        <dbReference type="Proteomes" id="UP000507222"/>
    </source>
</evidence>
<proteinExistence type="inferred from homology"/>
<evidence type="ECO:0000256" key="1">
    <source>
        <dbReference type="ARBA" id="ARBA00009861"/>
    </source>
</evidence>
<dbReference type="Proteomes" id="UP000507222">
    <property type="component" value="Unassembled WGS sequence"/>
</dbReference>
<dbReference type="InterPro" id="IPR023213">
    <property type="entry name" value="CAT-like_dom_sf"/>
</dbReference>
<comment type="similarity">
    <text evidence="1">Belongs to the plant acyltransferase family.</text>
</comment>